<dbReference type="Proteomes" id="UP001516464">
    <property type="component" value="Unassembled WGS sequence"/>
</dbReference>
<keyword evidence="4" id="KW-1185">Reference proteome</keyword>
<keyword evidence="2" id="KW-0732">Signal</keyword>
<proteinExistence type="predicted"/>
<organism evidence="3 4">
    <name type="scientific">Astathelohania contejeani</name>
    <dbReference type="NCBI Taxonomy" id="164912"/>
    <lineage>
        <taxon>Eukaryota</taxon>
        <taxon>Fungi</taxon>
        <taxon>Fungi incertae sedis</taxon>
        <taxon>Microsporidia</taxon>
        <taxon>Astathelohaniidae</taxon>
        <taxon>Astathelohania</taxon>
    </lineage>
</organism>
<keyword evidence="1" id="KW-1133">Transmembrane helix</keyword>
<comment type="caution">
    <text evidence="3">The sequence shown here is derived from an EMBL/GenBank/DDBJ whole genome shotgun (WGS) entry which is preliminary data.</text>
</comment>
<evidence type="ECO:0000313" key="3">
    <source>
        <dbReference type="EMBL" id="KAF7684313.1"/>
    </source>
</evidence>
<name>A0ABQ7I1L6_9MICR</name>
<feature type="transmembrane region" description="Helical" evidence="1">
    <location>
        <begin position="139"/>
        <end position="161"/>
    </location>
</feature>
<feature type="signal peptide" evidence="2">
    <location>
        <begin position="1"/>
        <end position="18"/>
    </location>
</feature>
<gene>
    <name evidence="3" type="ORF">TCON_0496</name>
</gene>
<feature type="transmembrane region" description="Helical" evidence="1">
    <location>
        <begin position="237"/>
        <end position="257"/>
    </location>
</feature>
<evidence type="ECO:0000256" key="2">
    <source>
        <dbReference type="SAM" id="SignalP"/>
    </source>
</evidence>
<dbReference type="EMBL" id="SBIQ01000019">
    <property type="protein sequence ID" value="KAF7684313.1"/>
    <property type="molecule type" value="Genomic_DNA"/>
</dbReference>
<keyword evidence="1" id="KW-0472">Membrane</keyword>
<feature type="transmembrane region" description="Helical" evidence="1">
    <location>
        <begin position="112"/>
        <end position="132"/>
    </location>
</feature>
<protein>
    <submittedName>
        <fullName evidence="3">Uncharacterized protein</fullName>
    </submittedName>
</protein>
<feature type="transmembrane region" description="Helical" evidence="1">
    <location>
        <begin position="167"/>
        <end position="184"/>
    </location>
</feature>
<evidence type="ECO:0000313" key="4">
    <source>
        <dbReference type="Proteomes" id="UP001516464"/>
    </source>
</evidence>
<sequence length="259" mass="29753">MKINVFYLILLLFDCAKSSNILDTIYMNGVADRSVQAYLAFGLLFLISLSLIFVGIKHKTINLTVLLFMVYDSWPSVIYKYTTEGAASDHGWLFFSKETCIKYVTFINDNPYNQLIIALVGSAILAVLSTFVAGKMLFFGFLVIMFSLFTELITNNGFIRYGISNQYLQWVLLVVIAILLYKLLNAFVNWTLAVWFVISGTGYLACSLEYFLQQDWGYIVSYLWDIQPDDHPIQLEYYSIFVLIFLIGISMQTLYIIKK</sequence>
<feature type="chain" id="PRO_5046537832" evidence="2">
    <location>
        <begin position="19"/>
        <end position="259"/>
    </location>
</feature>
<feature type="transmembrane region" description="Helical" evidence="1">
    <location>
        <begin position="37"/>
        <end position="56"/>
    </location>
</feature>
<accession>A0ABQ7I1L6</accession>
<evidence type="ECO:0000256" key="1">
    <source>
        <dbReference type="SAM" id="Phobius"/>
    </source>
</evidence>
<keyword evidence="1" id="KW-0812">Transmembrane</keyword>
<reference evidence="3 4" key="1">
    <citation type="submission" date="2019-01" db="EMBL/GenBank/DDBJ databases">
        <title>Genomes sequencing and comparative genomics of infectious freshwater microsporidia, Cucumispora dikerogammari and Thelohania contejeani.</title>
        <authorList>
            <person name="Cormier A."/>
            <person name="Giraud I."/>
            <person name="Wattier R."/>
            <person name="Teixeira M."/>
            <person name="Grandjean F."/>
            <person name="Rigaud T."/>
            <person name="Cordaux R."/>
        </authorList>
    </citation>
    <scope>NUCLEOTIDE SEQUENCE [LARGE SCALE GENOMIC DNA]</scope>
    <source>
        <strain evidence="3">T1</strain>
        <tissue evidence="3">Spores</tissue>
    </source>
</reference>